<sequence length="131" mass="14814">MKRIRILIERGKDGYSAYAENARKIYGIGDTVQDVKRNVLECIEILKSFDDKNIPAALKGEYEIIWKFDVESLLEYYKGIFSQTGIARLTGINEKQLNHYASGLKKPRAAQAKKIESALHKLGGELLAIEL</sequence>
<keyword evidence="2" id="KW-1185">Reference proteome</keyword>
<evidence type="ECO:0000313" key="1">
    <source>
        <dbReference type="EMBL" id="SDH18710.1"/>
    </source>
</evidence>
<accession>A0A1G8AEF8</accession>
<proteinExistence type="predicted"/>
<dbReference type="OrthoDB" id="965427at2"/>
<reference evidence="2" key="1">
    <citation type="submission" date="2016-10" db="EMBL/GenBank/DDBJ databases">
        <authorList>
            <person name="Varghese N."/>
            <person name="Submissions S."/>
        </authorList>
    </citation>
    <scope>NUCLEOTIDE SEQUENCE [LARGE SCALE GENOMIC DNA]</scope>
    <source>
        <strain evidence="2">DSM 25329</strain>
    </source>
</reference>
<dbReference type="Proteomes" id="UP000198748">
    <property type="component" value="Unassembled WGS sequence"/>
</dbReference>
<dbReference type="RefSeq" id="WP_090157503.1">
    <property type="nucleotide sequence ID" value="NZ_FNAN01000030.1"/>
</dbReference>
<dbReference type="EMBL" id="FNAN01000030">
    <property type="protein sequence ID" value="SDH18710.1"/>
    <property type="molecule type" value="Genomic_DNA"/>
</dbReference>
<dbReference type="STRING" id="659014.SAMN04487996_13052"/>
<evidence type="ECO:0000313" key="2">
    <source>
        <dbReference type="Proteomes" id="UP000198748"/>
    </source>
</evidence>
<evidence type="ECO:0008006" key="3">
    <source>
        <dbReference type="Google" id="ProtNLM"/>
    </source>
</evidence>
<gene>
    <name evidence="1" type="ORF">SAMN04487996_13052</name>
</gene>
<dbReference type="AlphaFoldDB" id="A0A1G8AEF8"/>
<name>A0A1G8AEF8_9BACT</name>
<protein>
    <recommendedName>
        <fullName evidence="3">Type II toxin-antitoxin system HicB family antitoxin</fullName>
    </recommendedName>
</protein>
<organism evidence="1 2">
    <name type="scientific">Dyadobacter soli</name>
    <dbReference type="NCBI Taxonomy" id="659014"/>
    <lineage>
        <taxon>Bacteria</taxon>
        <taxon>Pseudomonadati</taxon>
        <taxon>Bacteroidota</taxon>
        <taxon>Cytophagia</taxon>
        <taxon>Cytophagales</taxon>
        <taxon>Spirosomataceae</taxon>
        <taxon>Dyadobacter</taxon>
    </lineage>
</organism>